<dbReference type="EMBL" id="JBFNXR010000012">
    <property type="protein sequence ID" value="MEW9853668.1"/>
    <property type="molecule type" value="Genomic_DNA"/>
</dbReference>
<dbReference type="Proteomes" id="UP001556118">
    <property type="component" value="Unassembled WGS sequence"/>
</dbReference>
<evidence type="ECO:0000313" key="2">
    <source>
        <dbReference type="Proteomes" id="UP001556118"/>
    </source>
</evidence>
<sequence length="99" mass="11073">MSDNPTTIQAGPAGAARVGWDDAAQLHKCEDGGGIFHRFKTIRNGSLAELVAFVMSLPEDQQDDYGILKEGDHRMKIGEIRNLWRRDDFPAEHKTAHRS</sequence>
<organism evidence="1 2">
    <name type="scientific">Novosphingobium rhizovicinum</name>
    <dbReference type="NCBI Taxonomy" id="3228928"/>
    <lineage>
        <taxon>Bacteria</taxon>
        <taxon>Pseudomonadati</taxon>
        <taxon>Pseudomonadota</taxon>
        <taxon>Alphaproteobacteria</taxon>
        <taxon>Sphingomonadales</taxon>
        <taxon>Sphingomonadaceae</taxon>
        <taxon>Novosphingobium</taxon>
    </lineage>
</organism>
<keyword evidence="2" id="KW-1185">Reference proteome</keyword>
<name>A0ABV3R6F3_9SPHN</name>
<dbReference type="RefSeq" id="WP_367767818.1">
    <property type="nucleotide sequence ID" value="NZ_JBFNXR010000012.1"/>
</dbReference>
<gene>
    <name evidence="1" type="ORF">ABUH87_00470</name>
</gene>
<reference evidence="1 2" key="1">
    <citation type="submission" date="2024-06" db="EMBL/GenBank/DDBJ databases">
        <title>Novosphingobium rhizovicinus M1R2S20.</title>
        <authorList>
            <person name="Sun J.-Q."/>
        </authorList>
    </citation>
    <scope>NUCLEOTIDE SEQUENCE [LARGE SCALE GENOMIC DNA]</scope>
    <source>
        <strain evidence="1 2">M1R2S20</strain>
    </source>
</reference>
<evidence type="ECO:0000313" key="1">
    <source>
        <dbReference type="EMBL" id="MEW9853668.1"/>
    </source>
</evidence>
<protein>
    <submittedName>
        <fullName evidence="1">Uncharacterized protein</fullName>
    </submittedName>
</protein>
<accession>A0ABV3R6F3</accession>
<comment type="caution">
    <text evidence="1">The sequence shown here is derived from an EMBL/GenBank/DDBJ whole genome shotgun (WGS) entry which is preliminary data.</text>
</comment>
<proteinExistence type="predicted"/>